<dbReference type="GO" id="GO:0008239">
    <property type="term" value="F:dipeptidyl-peptidase activity"/>
    <property type="evidence" value="ECO:0007669"/>
    <property type="project" value="TreeGrafter"/>
</dbReference>
<dbReference type="InterPro" id="IPR001375">
    <property type="entry name" value="Peptidase_S9_cat"/>
</dbReference>
<feature type="compositionally biased region" description="Basic and acidic residues" evidence="2">
    <location>
        <begin position="515"/>
        <end position="525"/>
    </location>
</feature>
<evidence type="ECO:0000259" key="5">
    <source>
        <dbReference type="Pfam" id="PF25449"/>
    </source>
</evidence>
<dbReference type="InterPro" id="IPR002469">
    <property type="entry name" value="Peptidase_S9B_N"/>
</dbReference>
<feature type="domain" description="Peptidase S9 prolyl oligopeptidase catalytic" evidence="3">
    <location>
        <begin position="1337"/>
        <end position="1534"/>
    </location>
</feature>
<dbReference type="PANTHER" id="PTHR11731">
    <property type="entry name" value="PROTEASE FAMILY S9B,C DIPEPTIDYL-PEPTIDASE IV-RELATED"/>
    <property type="match status" value="1"/>
</dbReference>
<gene>
    <name evidence="6" type="primary">Dpp8</name>
    <name evidence="6" type="ORF">T07_1806</name>
</gene>
<feature type="coiled-coil region" evidence="1">
    <location>
        <begin position="267"/>
        <end position="294"/>
    </location>
</feature>
<dbReference type="InterPro" id="IPR050278">
    <property type="entry name" value="Serine_Prot_S9B/DPPIV"/>
</dbReference>
<organism evidence="6 7">
    <name type="scientific">Trichinella nelsoni</name>
    <dbReference type="NCBI Taxonomy" id="6336"/>
    <lineage>
        <taxon>Eukaryota</taxon>
        <taxon>Metazoa</taxon>
        <taxon>Ecdysozoa</taxon>
        <taxon>Nematoda</taxon>
        <taxon>Enoplea</taxon>
        <taxon>Dorylaimia</taxon>
        <taxon>Trichinellida</taxon>
        <taxon>Trichinellidae</taxon>
        <taxon>Trichinella</taxon>
    </lineage>
</organism>
<accession>A0A0V0RIV1</accession>
<evidence type="ECO:0000256" key="1">
    <source>
        <dbReference type="SAM" id="Coils"/>
    </source>
</evidence>
<reference evidence="6 7" key="1">
    <citation type="submission" date="2015-01" db="EMBL/GenBank/DDBJ databases">
        <title>Evolution of Trichinella species and genotypes.</title>
        <authorList>
            <person name="Korhonen P.K."/>
            <person name="Edoardo P."/>
            <person name="Giuseppe L.R."/>
            <person name="Gasser R.B."/>
        </authorList>
    </citation>
    <scope>NUCLEOTIDE SEQUENCE [LARGE SCALE GENOMIC DNA]</scope>
    <source>
        <strain evidence="6">ISS37</strain>
    </source>
</reference>
<dbReference type="Gene3D" id="3.40.50.1820">
    <property type="entry name" value="alpha/beta hydrolase"/>
    <property type="match status" value="1"/>
</dbReference>
<dbReference type="Proteomes" id="UP000054630">
    <property type="component" value="Unassembled WGS sequence"/>
</dbReference>
<evidence type="ECO:0000256" key="2">
    <source>
        <dbReference type="SAM" id="MobiDB-lite"/>
    </source>
</evidence>
<feature type="domain" description="Dipeptidylpeptidase IV N-terminal" evidence="4">
    <location>
        <begin position="807"/>
        <end position="1169"/>
    </location>
</feature>
<dbReference type="STRING" id="6336.A0A0V0RIV1"/>
<keyword evidence="7" id="KW-1185">Reference proteome</keyword>
<comment type="caution">
    <text evidence="6">The sequence shown here is derived from an EMBL/GenBank/DDBJ whole genome shotgun (WGS) entry which is preliminary data.</text>
</comment>
<proteinExistence type="predicted"/>
<dbReference type="InterPro" id="IPR029058">
    <property type="entry name" value="AB_hydrolase_fold"/>
</dbReference>
<dbReference type="Gene3D" id="2.140.10.30">
    <property type="entry name" value="Dipeptidylpeptidase IV, N-terminal domain"/>
    <property type="match status" value="1"/>
</dbReference>
<evidence type="ECO:0000313" key="6">
    <source>
        <dbReference type="EMBL" id="KRX14404.1"/>
    </source>
</evidence>
<sequence length="1534" mass="176971">MFGRKIFLSRSIASRKCVKKRLPTEIFEIVFSLVNSERAVFQCNLLCTAQCRIVQHLVKISPGSSSSTVLKQHRCKLSCKDLQHRVRSLKITESKMELLEIILIANPGTVVTGCIGVCELERMRDLGSSDGVIPARLYLFLSLHLHVPQIAPSLNVVCDSTVLFRFALRSEVDLNQIAVSLSRNIIVFREMSGTMKPSVSTLFDLKAELHKRKELLAKKKDSNQYNASDLYVKGKPILAERRRLMKEANTSKAAKKNLSDPEIFERERQLMQSKQKLQEKAALYEQLKAGIKKDEPDVYNETTYLVNFEQKDKLQSSSDSEVSDEESSLSSKKSFEASKLGDEWVEYTDFAGRNRVCLKKDLPKMKAIDDKNSLRSQHGVSWNSETELMSKDMKRELQRQKWENEVTSSTGAAPVHYQHVLGNEPIVHGASYYEFSLDEQKRQEQMKMLDEARQQTLIHRAKNERIREKRKLLLKARLEKVAERRQIGSFPELFPNMTEDEKNVDDIPMPDDAPDEQKAEDEERAKRRAIHVRPWDEIKKKRTSWIEERREERDPEFAPPKSYYHTIFDLHFQQRTFWAGLALHTARSRSEKENCIYFYRWPAYPLEHRTEENAPKMDEETSKQRKEYSFPELLELSHLYRVEVDLRDWYFRTHYLTFRSFIERLDHQDAIDHLPKLENSPHLPNDRIFRLYSFGFLERELGSRLLYTDIVVDRSCKLRSVGPPFWKTLCNTYVRIVRRHPPTDDSRDHSIQYPLDFNMCKFSRHVASNSFYYSQESRLMRLVDEVPLDKRRIQCLVNIDPLVPENITVCPGNERLFAFVADRNVHVSTGAVPVTLEHSSSRQGWSYGLPPYIIREEFNRHEGFWWSPTSNGNEYFLLVEGYNDKMLPSILLSDCTMSPNKFECLPYAFAGEEADYLNLLLLYCAIDLGGPNPKWCVKVYSVIFKYRASFPDVEVWERNFPERLIKLVPWAEYLVNAGWLPDGSAIWLKVMDRLQRRVSVICIPLEWFLPNDCADNNDVRKADAQKHLVFLYTEESDTWIPNHFGIKFLTPVSPDTVRFIWCSWKTDYRHLYLVESRRTASVEENFDTPTLDTTPTVLSEKQLTFGQWDVFSDMQAKFFCFFSTSTNSNVVMNVGILPSVSVDEKRSLIYFLGFADNPLESHLYATSYICPTKKPIRISTLGSFYGNTDEGNPFGFSNDYTLLAVFRSNFVTPGECVIYALKFETFFSNDLKYVLPSAASHLIISVAPYPAMNGVCPLPPPGRIFHESIWSRFTSEVSPPQLLECEGPDGGYQLQCMLFTPSNVAVATPRPTILFVYGGPCAQMVRNCWPTFLCLPLFMKMGYVVLVVDGRGSAYRGKQLEIAIGGRLGCVEIEDQVHALRYVASQNKCIDLKRVVVMGWSYGGYLAINALAKHPNLFKIAISGAPVVDWHLYDSAYTERYMGMPEEHEDNYDKASLLNSISLLPDEPNRLLLMHGLKDQNVHFKHTALLIEAMISAGKPYQLKIFPNERHGLRRASAIEHMSATILHFLQENL</sequence>
<dbReference type="EMBL" id="JYDL01000160">
    <property type="protein sequence ID" value="KRX14404.1"/>
    <property type="molecule type" value="Genomic_DNA"/>
</dbReference>
<evidence type="ECO:0000313" key="7">
    <source>
        <dbReference type="Proteomes" id="UP000054630"/>
    </source>
</evidence>
<dbReference type="Pfam" id="PF13300">
    <property type="entry name" value="DUF4078"/>
    <property type="match status" value="1"/>
</dbReference>
<dbReference type="Pfam" id="PF00326">
    <property type="entry name" value="Peptidase_S9"/>
    <property type="match status" value="1"/>
</dbReference>
<dbReference type="InterPro" id="IPR057464">
    <property type="entry name" value="CCDC174_GRSR"/>
</dbReference>
<evidence type="ECO:0000259" key="4">
    <source>
        <dbReference type="Pfam" id="PF00930"/>
    </source>
</evidence>
<dbReference type="SUPFAM" id="SSF82171">
    <property type="entry name" value="DPP6 N-terminal domain-like"/>
    <property type="match status" value="1"/>
</dbReference>
<dbReference type="OrthoDB" id="16520at2759"/>
<feature type="domain" description="CCDC174 alpha/beta GRSR" evidence="5">
    <location>
        <begin position="344"/>
        <end position="371"/>
    </location>
</feature>
<keyword evidence="1" id="KW-0175">Coiled coil</keyword>
<dbReference type="PANTHER" id="PTHR11731:SF193">
    <property type="entry name" value="DIPEPTIDYL PEPTIDASE 9"/>
    <property type="match status" value="1"/>
</dbReference>
<dbReference type="Pfam" id="PF25449">
    <property type="entry name" value="CCDC174_GRSR"/>
    <property type="match status" value="1"/>
</dbReference>
<name>A0A0V0RIV1_9BILA</name>
<dbReference type="GO" id="GO:0008236">
    <property type="term" value="F:serine-type peptidase activity"/>
    <property type="evidence" value="ECO:0007669"/>
    <property type="project" value="InterPro"/>
</dbReference>
<feature type="region of interest" description="Disordered" evidence="2">
    <location>
        <begin position="493"/>
        <end position="527"/>
    </location>
</feature>
<dbReference type="Pfam" id="PF00930">
    <property type="entry name" value="DPPIV_N"/>
    <property type="match status" value="1"/>
</dbReference>
<dbReference type="SUPFAM" id="SSF53474">
    <property type="entry name" value="alpha/beta-Hydrolases"/>
    <property type="match status" value="1"/>
</dbReference>
<evidence type="ECO:0000259" key="3">
    <source>
        <dbReference type="Pfam" id="PF00326"/>
    </source>
</evidence>
<dbReference type="GO" id="GO:0006508">
    <property type="term" value="P:proteolysis"/>
    <property type="evidence" value="ECO:0007669"/>
    <property type="project" value="InterPro"/>
</dbReference>
<protein>
    <submittedName>
        <fullName evidence="6">Dipeptidyl peptidase 8</fullName>
    </submittedName>
</protein>